<evidence type="ECO:0000256" key="6">
    <source>
        <dbReference type="ARBA" id="ARBA00023136"/>
    </source>
</evidence>
<keyword evidence="6 7" id="KW-0472">Membrane</keyword>
<feature type="transmembrane region" description="Helical" evidence="7">
    <location>
        <begin position="416"/>
        <end position="447"/>
    </location>
</feature>
<keyword evidence="3 7" id="KW-0812">Transmembrane</keyword>
<dbReference type="PANTHER" id="PTHR19229">
    <property type="entry name" value="ATP-BINDING CASSETTE TRANSPORTER SUBFAMILY A ABCA"/>
    <property type="match status" value="1"/>
</dbReference>
<evidence type="ECO:0000313" key="9">
    <source>
        <dbReference type="EMBL" id="CAF1348526.1"/>
    </source>
</evidence>
<proteinExistence type="predicted"/>
<dbReference type="SUPFAM" id="SSF52540">
    <property type="entry name" value="P-loop containing nucleoside triphosphate hydrolases"/>
    <property type="match status" value="1"/>
</dbReference>
<dbReference type="Proteomes" id="UP000663889">
    <property type="component" value="Unassembled WGS sequence"/>
</dbReference>
<feature type="domain" description="ABC-2 type transporter transmembrane" evidence="8">
    <location>
        <begin position="89"/>
        <end position="541"/>
    </location>
</feature>
<feature type="transmembrane region" description="Helical" evidence="7">
    <location>
        <begin position="94"/>
        <end position="115"/>
    </location>
</feature>
<evidence type="ECO:0000256" key="3">
    <source>
        <dbReference type="ARBA" id="ARBA00022692"/>
    </source>
</evidence>
<feature type="transmembrane region" description="Helical" evidence="7">
    <location>
        <begin position="520"/>
        <end position="538"/>
    </location>
</feature>
<dbReference type="GO" id="GO:0016020">
    <property type="term" value="C:membrane"/>
    <property type="evidence" value="ECO:0007669"/>
    <property type="project" value="UniProtKB-SubCell"/>
</dbReference>
<evidence type="ECO:0000259" key="8">
    <source>
        <dbReference type="Pfam" id="PF12698"/>
    </source>
</evidence>
<protein>
    <recommendedName>
        <fullName evidence="8">ABC-2 type transporter transmembrane domain-containing protein</fullName>
    </recommendedName>
</protein>
<comment type="subcellular location">
    <subcellularLocation>
        <location evidence="1">Membrane</location>
        <topology evidence="1">Multi-pass membrane protein</topology>
    </subcellularLocation>
</comment>
<evidence type="ECO:0000256" key="4">
    <source>
        <dbReference type="ARBA" id="ARBA00022737"/>
    </source>
</evidence>
<name>A0A815H7V3_9BILA</name>
<dbReference type="InterPro" id="IPR027417">
    <property type="entry name" value="P-loop_NTPase"/>
</dbReference>
<evidence type="ECO:0000256" key="2">
    <source>
        <dbReference type="ARBA" id="ARBA00022448"/>
    </source>
</evidence>
<keyword evidence="5 7" id="KW-1133">Transmembrane helix</keyword>
<evidence type="ECO:0000256" key="7">
    <source>
        <dbReference type="SAM" id="Phobius"/>
    </source>
</evidence>
<keyword evidence="4" id="KW-0677">Repeat</keyword>
<accession>A0A815H7V3</accession>
<evidence type="ECO:0000313" key="10">
    <source>
        <dbReference type="Proteomes" id="UP000663889"/>
    </source>
</evidence>
<dbReference type="Gene3D" id="3.40.50.300">
    <property type="entry name" value="P-loop containing nucleotide triphosphate hydrolases"/>
    <property type="match status" value="1"/>
</dbReference>
<evidence type="ECO:0000256" key="1">
    <source>
        <dbReference type="ARBA" id="ARBA00004141"/>
    </source>
</evidence>
<sequence>MFYYNHRSLQTLIIKGDAIKFISKLRLYSLNNNSMDSSTEYGISESNKYRQHLTKGEYSPIGSTCKINLLLQRSFRYSYRKRCCKCCPTILCELLFPIILIALLALIRYGANVFVREMNENPKSVLRDLNRRSCAQNINSTTTLSNDLLKKCFKFPASYSGRRWISFESEIIFDKINLVFHPMTNETKELVKRAKKRLEQMNCNNMKVWSQNINDGNDSYLLQNQEGNTVIIDFGSITDLKNKHNIDYNIMVRKPYTIPKNDPIDMSFISFLHPTLITDRSDIMNNNKDQWSKLPAFTDVKIFIDSLLIGYQTNTNIEYELERTLMICTPFRRNLIFESGLSNLIKTFIDLIFLIPYCILLTRLIQEKNAKVKEILKVLGIEPILNNFAHAIRTLIIFCLLILLLCIVLKQQPNGYFLTVNFGILFLGYLILGLQFISLCIMIAQLFDKNDRAQLTITFIYVLSSNIYSYTIFWPTPIQYVLIFFSPHIAGYSLFQQAVLHDLAEKDISLFQSIYRYVPIYFPTLIVMIFSCIFYWLLSWYLEKVFPGEYGIPLGWNFLCKQDYWRSERFDHYTESLPNRNALFSRRNSTGTAIVHVNNLVKKFGPDKIAVNNVSFDLYENQITSLVGPNGSG</sequence>
<dbReference type="EMBL" id="CAJNOU010002773">
    <property type="protein sequence ID" value="CAF1348526.1"/>
    <property type="molecule type" value="Genomic_DNA"/>
</dbReference>
<dbReference type="GO" id="GO:0140359">
    <property type="term" value="F:ABC-type transporter activity"/>
    <property type="evidence" value="ECO:0007669"/>
    <property type="project" value="InterPro"/>
</dbReference>
<dbReference type="Pfam" id="PF12698">
    <property type="entry name" value="ABC2_membrane_3"/>
    <property type="match status" value="1"/>
</dbReference>
<evidence type="ECO:0000256" key="5">
    <source>
        <dbReference type="ARBA" id="ARBA00022989"/>
    </source>
</evidence>
<feature type="transmembrane region" description="Helical" evidence="7">
    <location>
        <begin position="480"/>
        <end position="500"/>
    </location>
</feature>
<organism evidence="9 10">
    <name type="scientific">Rotaria sordida</name>
    <dbReference type="NCBI Taxonomy" id="392033"/>
    <lineage>
        <taxon>Eukaryota</taxon>
        <taxon>Metazoa</taxon>
        <taxon>Spiralia</taxon>
        <taxon>Gnathifera</taxon>
        <taxon>Rotifera</taxon>
        <taxon>Eurotatoria</taxon>
        <taxon>Bdelloidea</taxon>
        <taxon>Philodinida</taxon>
        <taxon>Philodinidae</taxon>
        <taxon>Rotaria</taxon>
    </lineage>
</organism>
<reference evidence="9" key="1">
    <citation type="submission" date="2021-02" db="EMBL/GenBank/DDBJ databases">
        <authorList>
            <person name="Nowell W R."/>
        </authorList>
    </citation>
    <scope>NUCLEOTIDE SEQUENCE</scope>
</reference>
<dbReference type="AlphaFoldDB" id="A0A815H7V3"/>
<dbReference type="PANTHER" id="PTHR19229:SF36">
    <property type="entry name" value="ATP-BINDING CASSETTE SUB-FAMILY A MEMBER 2"/>
    <property type="match status" value="1"/>
</dbReference>
<dbReference type="InterPro" id="IPR013525">
    <property type="entry name" value="ABC2_TM"/>
</dbReference>
<dbReference type="GO" id="GO:0005319">
    <property type="term" value="F:lipid transporter activity"/>
    <property type="evidence" value="ECO:0007669"/>
    <property type="project" value="TreeGrafter"/>
</dbReference>
<gene>
    <name evidence="9" type="ORF">SEV965_LOCUS28735</name>
</gene>
<feature type="non-terminal residue" evidence="9">
    <location>
        <position position="633"/>
    </location>
</feature>
<comment type="caution">
    <text evidence="9">The sequence shown here is derived from an EMBL/GenBank/DDBJ whole genome shotgun (WGS) entry which is preliminary data.</text>
</comment>
<feature type="transmembrane region" description="Helical" evidence="7">
    <location>
        <begin position="385"/>
        <end position="409"/>
    </location>
</feature>
<feature type="transmembrane region" description="Helical" evidence="7">
    <location>
        <begin position="453"/>
        <end position="473"/>
    </location>
</feature>
<dbReference type="InterPro" id="IPR026082">
    <property type="entry name" value="ABCA"/>
</dbReference>
<keyword evidence="2" id="KW-0813">Transport</keyword>